<accession>A0A553P2S1</accession>
<sequence>MFIFQINLTDLGNFSRADVKKECPRQPLFLGLPVQQDKNFYQPSPPVRKAREKFEHLKNVEQWVVDFDKLLKTEELYNFCGIDIGFCCIGTTLQKSSRAEFIQVERNLVYRIGQVLKRDGCEEFHLVTGFMSNSSSRFFIPRVKGESEDLVAALQFQRLVIYRPGLLRCSRSEYRPWEHLAQWISSLVDFWNLWSISTDQLAEAMVEVVDMPANCLKTDRKDCHILEHKDIHANLEEGRSLSPADCFTENEIPSSLPTAP</sequence>
<evidence type="ECO:0008006" key="3">
    <source>
        <dbReference type="Google" id="ProtNLM"/>
    </source>
</evidence>
<dbReference type="PANTHER" id="PTHR14097:SF7">
    <property type="entry name" value="OXIDOREDUCTASE HTATIP2"/>
    <property type="match status" value="1"/>
</dbReference>
<reference evidence="1 2" key="1">
    <citation type="journal article" date="2018" name="Nat. Ecol. Evol.">
        <title>Genomic signatures of mitonuclear coevolution across populations of Tigriopus californicus.</title>
        <authorList>
            <person name="Barreto F.S."/>
            <person name="Watson E.T."/>
            <person name="Lima T.G."/>
            <person name="Willett C.S."/>
            <person name="Edmands S."/>
            <person name="Li W."/>
            <person name="Burton R.S."/>
        </authorList>
    </citation>
    <scope>NUCLEOTIDE SEQUENCE [LARGE SCALE GENOMIC DNA]</scope>
    <source>
        <strain evidence="1 2">San Diego</strain>
    </source>
</reference>
<dbReference type="PANTHER" id="PTHR14097">
    <property type="entry name" value="OXIDOREDUCTASE HTATIP2"/>
    <property type="match status" value="1"/>
</dbReference>
<dbReference type="OMA" id="DCFTENE"/>
<keyword evidence="2" id="KW-1185">Reference proteome</keyword>
<dbReference type="Gene3D" id="3.40.50.720">
    <property type="entry name" value="NAD(P)-binding Rossmann-like Domain"/>
    <property type="match status" value="1"/>
</dbReference>
<gene>
    <name evidence="1" type="ORF">TCAL_12666</name>
</gene>
<dbReference type="Proteomes" id="UP000318571">
    <property type="component" value="Chromosome 7"/>
</dbReference>
<name>A0A553P2S1_TIGCA</name>
<protein>
    <recommendedName>
        <fullName evidence="3">NAD(P)-binding domain-containing protein</fullName>
    </recommendedName>
</protein>
<comment type="caution">
    <text evidence="1">The sequence shown here is derived from an EMBL/GenBank/DDBJ whole genome shotgun (WGS) entry which is preliminary data.</text>
</comment>
<proteinExistence type="predicted"/>
<dbReference type="GO" id="GO:0051170">
    <property type="term" value="P:import into nucleus"/>
    <property type="evidence" value="ECO:0007669"/>
    <property type="project" value="TreeGrafter"/>
</dbReference>
<dbReference type="SUPFAM" id="SSF51735">
    <property type="entry name" value="NAD(P)-binding Rossmann-fold domains"/>
    <property type="match status" value="1"/>
</dbReference>
<evidence type="ECO:0000313" key="2">
    <source>
        <dbReference type="Proteomes" id="UP000318571"/>
    </source>
</evidence>
<dbReference type="AlphaFoldDB" id="A0A553P2S1"/>
<dbReference type="STRING" id="6832.A0A553P2S1"/>
<feature type="non-terminal residue" evidence="1">
    <location>
        <position position="260"/>
    </location>
</feature>
<organism evidence="1 2">
    <name type="scientific">Tigriopus californicus</name>
    <name type="common">Marine copepod</name>
    <dbReference type="NCBI Taxonomy" id="6832"/>
    <lineage>
        <taxon>Eukaryota</taxon>
        <taxon>Metazoa</taxon>
        <taxon>Ecdysozoa</taxon>
        <taxon>Arthropoda</taxon>
        <taxon>Crustacea</taxon>
        <taxon>Multicrustacea</taxon>
        <taxon>Hexanauplia</taxon>
        <taxon>Copepoda</taxon>
        <taxon>Harpacticoida</taxon>
        <taxon>Harpacticidae</taxon>
        <taxon>Tigriopus</taxon>
    </lineage>
</organism>
<dbReference type="EMBL" id="VCGU01000008">
    <property type="protein sequence ID" value="TRY71974.1"/>
    <property type="molecule type" value="Genomic_DNA"/>
</dbReference>
<dbReference type="GO" id="GO:0005737">
    <property type="term" value="C:cytoplasm"/>
    <property type="evidence" value="ECO:0007669"/>
    <property type="project" value="TreeGrafter"/>
</dbReference>
<evidence type="ECO:0000313" key="1">
    <source>
        <dbReference type="EMBL" id="TRY71974.1"/>
    </source>
</evidence>
<dbReference type="InterPro" id="IPR036291">
    <property type="entry name" value="NAD(P)-bd_dom_sf"/>
</dbReference>